<evidence type="ECO:0000259" key="3">
    <source>
        <dbReference type="PROSITE" id="PS50943"/>
    </source>
</evidence>
<dbReference type="SMART" id="SM00530">
    <property type="entry name" value="HTH_XRE"/>
    <property type="match status" value="1"/>
</dbReference>
<dbReference type="CDD" id="cd00093">
    <property type="entry name" value="HTH_XRE"/>
    <property type="match status" value="1"/>
</dbReference>
<dbReference type="InterPro" id="IPR001387">
    <property type="entry name" value="Cro/C1-type_HTH"/>
</dbReference>
<dbReference type="SUPFAM" id="SSF47413">
    <property type="entry name" value="lambda repressor-like DNA-binding domains"/>
    <property type="match status" value="1"/>
</dbReference>
<evidence type="ECO:0000256" key="2">
    <source>
        <dbReference type="SAM" id="Coils"/>
    </source>
</evidence>
<organism evidence="4 5">
    <name type="scientific">Paenibacillus rigui</name>
    <dbReference type="NCBI Taxonomy" id="554312"/>
    <lineage>
        <taxon>Bacteria</taxon>
        <taxon>Bacillati</taxon>
        <taxon>Bacillota</taxon>
        <taxon>Bacilli</taxon>
        <taxon>Bacillales</taxon>
        <taxon>Paenibacillaceae</taxon>
        <taxon>Paenibacillus</taxon>
    </lineage>
</organism>
<name>A0A229UME9_9BACL</name>
<dbReference type="Gene3D" id="1.10.260.40">
    <property type="entry name" value="lambda repressor-like DNA-binding domains"/>
    <property type="match status" value="1"/>
</dbReference>
<dbReference type="GO" id="GO:0003677">
    <property type="term" value="F:DNA binding"/>
    <property type="evidence" value="ECO:0007669"/>
    <property type="project" value="UniProtKB-KW"/>
</dbReference>
<dbReference type="PROSITE" id="PS50943">
    <property type="entry name" value="HTH_CROC1"/>
    <property type="match status" value="1"/>
</dbReference>
<dbReference type="EMBL" id="NMQW01000027">
    <property type="protein sequence ID" value="OXM84580.1"/>
    <property type="molecule type" value="Genomic_DNA"/>
</dbReference>
<dbReference type="PANTHER" id="PTHR46558">
    <property type="entry name" value="TRACRIPTIONAL REGULATORY PROTEIN-RELATED-RELATED"/>
    <property type="match status" value="1"/>
</dbReference>
<feature type="domain" description="HTH cro/C1-type" evidence="3">
    <location>
        <begin position="7"/>
        <end position="61"/>
    </location>
</feature>
<evidence type="ECO:0000313" key="4">
    <source>
        <dbReference type="EMBL" id="OXM84580.1"/>
    </source>
</evidence>
<sequence length="119" mass="13912">MEFKDRLKQLRQSRGLTQEQLAISLDIPPASIRRLETADSLPRKDRLQKIADFFAVPIDFLIGRTDEKTTIDKTNDNINVAYFGGAKEELTEEEAARLKEELEMFRLLKEKKMRDKEKK</sequence>
<dbReference type="InterPro" id="IPR010982">
    <property type="entry name" value="Lambda_DNA-bd_dom_sf"/>
</dbReference>
<accession>A0A229UME9</accession>
<dbReference type="Proteomes" id="UP000215509">
    <property type="component" value="Unassembled WGS sequence"/>
</dbReference>
<dbReference type="AlphaFoldDB" id="A0A229UME9"/>
<dbReference type="Pfam" id="PF01381">
    <property type="entry name" value="HTH_3"/>
    <property type="match status" value="1"/>
</dbReference>
<dbReference type="OrthoDB" id="1863321at2"/>
<protein>
    <recommendedName>
        <fullName evidence="3">HTH cro/C1-type domain-containing protein</fullName>
    </recommendedName>
</protein>
<evidence type="ECO:0000313" key="5">
    <source>
        <dbReference type="Proteomes" id="UP000215509"/>
    </source>
</evidence>
<gene>
    <name evidence="4" type="ORF">CF651_18905</name>
</gene>
<keyword evidence="1" id="KW-0238">DNA-binding</keyword>
<reference evidence="4 5" key="1">
    <citation type="submission" date="2017-07" db="EMBL/GenBank/DDBJ databases">
        <title>Genome sequencing and assembly of Paenibacillus rigui.</title>
        <authorList>
            <person name="Mayilraj S."/>
        </authorList>
    </citation>
    <scope>NUCLEOTIDE SEQUENCE [LARGE SCALE GENOMIC DNA]</scope>
    <source>
        <strain evidence="4 5">JCM 16352</strain>
    </source>
</reference>
<keyword evidence="2" id="KW-0175">Coiled coil</keyword>
<dbReference type="PANTHER" id="PTHR46558:SF11">
    <property type="entry name" value="HTH-TYPE TRANSCRIPTIONAL REGULATOR XRE"/>
    <property type="match status" value="1"/>
</dbReference>
<comment type="caution">
    <text evidence="4">The sequence shown here is derived from an EMBL/GenBank/DDBJ whole genome shotgun (WGS) entry which is preliminary data.</text>
</comment>
<dbReference type="RefSeq" id="WP_094016436.1">
    <property type="nucleotide sequence ID" value="NZ_NMQW01000027.1"/>
</dbReference>
<evidence type="ECO:0000256" key="1">
    <source>
        <dbReference type="ARBA" id="ARBA00023125"/>
    </source>
</evidence>
<feature type="coiled-coil region" evidence="2">
    <location>
        <begin position="88"/>
        <end position="115"/>
    </location>
</feature>
<keyword evidence="5" id="KW-1185">Reference proteome</keyword>
<proteinExistence type="predicted"/>